<evidence type="ECO:0008006" key="2">
    <source>
        <dbReference type="Google" id="ProtNLM"/>
    </source>
</evidence>
<sequence>MSGCRRTYFLLAPKEGGEHDWPPGVRRFARPTQDECLGVPAPEGSTYRLSRRAGAPGIGEFVDAEPLLAVLMAQLCQTRE</sequence>
<accession>A0AB39RIJ3</accession>
<evidence type="ECO:0000313" key="1">
    <source>
        <dbReference type="EMBL" id="XDQ54111.1"/>
    </source>
</evidence>
<organism evidence="1">
    <name type="scientific">Streptomyces sp. R41</name>
    <dbReference type="NCBI Taxonomy" id="3238632"/>
    <lineage>
        <taxon>Bacteria</taxon>
        <taxon>Bacillati</taxon>
        <taxon>Actinomycetota</taxon>
        <taxon>Actinomycetes</taxon>
        <taxon>Kitasatosporales</taxon>
        <taxon>Streptomycetaceae</taxon>
        <taxon>Streptomyces</taxon>
    </lineage>
</organism>
<dbReference type="RefSeq" id="WP_369247340.1">
    <property type="nucleotide sequence ID" value="NZ_CP163443.1"/>
</dbReference>
<dbReference type="EMBL" id="CP163443">
    <property type="protein sequence ID" value="XDQ54111.1"/>
    <property type="molecule type" value="Genomic_DNA"/>
</dbReference>
<protein>
    <recommendedName>
        <fullName evidence="2">DUF397 domain-containing protein</fullName>
    </recommendedName>
</protein>
<gene>
    <name evidence="1" type="ORF">AB5J53_21780</name>
</gene>
<reference evidence="1" key="1">
    <citation type="submission" date="2024-07" db="EMBL/GenBank/DDBJ databases">
        <authorList>
            <person name="Yu S.T."/>
        </authorList>
    </citation>
    <scope>NUCLEOTIDE SEQUENCE</scope>
    <source>
        <strain evidence="1">R41</strain>
    </source>
</reference>
<dbReference type="AlphaFoldDB" id="A0AB39RIJ3"/>
<proteinExistence type="predicted"/>
<name>A0AB39RIJ3_9ACTN</name>